<feature type="transmembrane region" description="Helical" evidence="7">
    <location>
        <begin position="386"/>
        <end position="409"/>
    </location>
</feature>
<dbReference type="PROSITE" id="PS50267">
    <property type="entry name" value="NA_NEUROTRAN_SYMP_3"/>
    <property type="match status" value="1"/>
</dbReference>
<comment type="subcellular location">
    <subcellularLocation>
        <location evidence="1">Membrane</location>
        <topology evidence="1">Multi-pass membrane protein</topology>
    </subcellularLocation>
</comment>
<dbReference type="AlphaFoldDB" id="A0A938XN07"/>
<evidence type="ECO:0000313" key="8">
    <source>
        <dbReference type="EMBL" id="MBM7555253.1"/>
    </source>
</evidence>
<dbReference type="Proteomes" id="UP000774000">
    <property type="component" value="Unassembled WGS sequence"/>
</dbReference>
<dbReference type="EMBL" id="JAFBDQ010000001">
    <property type="protein sequence ID" value="MBM7555253.1"/>
    <property type="molecule type" value="Genomic_DNA"/>
</dbReference>
<sequence>MEEKRSQWGTRVGFVLAAIGSAIGLGNIWRFPYMAYDNGGGAFLIPYFFALLTAGIPLLILEMGLGHKMRGSAPLSFRKIKEKYETVGWWAVIITFIVTVYYSVIISWAINYLFYAFNQSWGTETGAFFMGDFLKATGFWDFGGFEFNVLLGLIAVWGLNYFILYKGIKKGIEKASKVFMPILALLLVLITLRGITLPGSIQGLNHFLQPDFSVLLNPDVWIDAYGQVFFTLSLGFGIMIAYASYLPKKSDVVNNAFMTAFANSGFSFLAGLGVFGVLGYMAQAQGVPFEEVVSGGIGLAFVAFPKAINLLPAFKGIFGVLFFLSLVISGLSSTMSLIESFSSSIMDKFAMGRKKAITLVCSVGFLGSLIFATGLGIGILDVIDHFVMAYGLAVVGFVECIVIGHLWNINRIKNHVNLVSDFKVGNWWNFAIKYVTVLGLGYMLVYKLIREAGPLVTGNFDKLYGGYPVSAIVSLGWGVALGIIAVAYMMRHVNWNQNVNLSHQPLEEE</sequence>
<dbReference type="PROSITE" id="PS00610">
    <property type="entry name" value="NA_NEUROTRAN_SYMP_1"/>
    <property type="match status" value="1"/>
</dbReference>
<feature type="transmembrane region" description="Helical" evidence="7">
    <location>
        <begin position="359"/>
        <end position="380"/>
    </location>
</feature>
<feature type="transmembrane region" description="Helical" evidence="7">
    <location>
        <begin position="43"/>
        <end position="66"/>
    </location>
</feature>
<evidence type="ECO:0000256" key="3">
    <source>
        <dbReference type="ARBA" id="ARBA00022692"/>
    </source>
</evidence>
<feature type="transmembrane region" description="Helical" evidence="7">
    <location>
        <begin position="316"/>
        <end position="338"/>
    </location>
</feature>
<feature type="transmembrane region" description="Helical" evidence="7">
    <location>
        <begin position="257"/>
        <end position="282"/>
    </location>
</feature>
<dbReference type="PANTHER" id="PTHR11616:SF240">
    <property type="entry name" value="BLOATED TUBULES, ISOFORM B-RELATED"/>
    <property type="match status" value="1"/>
</dbReference>
<organism evidence="8 9">
    <name type="scientific">Halanaerobacter jeridensis</name>
    <dbReference type="NCBI Taxonomy" id="706427"/>
    <lineage>
        <taxon>Bacteria</taxon>
        <taxon>Bacillati</taxon>
        <taxon>Bacillota</taxon>
        <taxon>Clostridia</taxon>
        <taxon>Halanaerobiales</taxon>
        <taxon>Halobacteroidaceae</taxon>
        <taxon>Halanaerobacter</taxon>
    </lineage>
</organism>
<evidence type="ECO:0000256" key="5">
    <source>
        <dbReference type="ARBA" id="ARBA00023136"/>
    </source>
</evidence>
<protein>
    <recommendedName>
        <fullName evidence="6">Transporter</fullName>
    </recommendedName>
</protein>
<feature type="transmembrane region" description="Helical" evidence="7">
    <location>
        <begin position="12"/>
        <end position="31"/>
    </location>
</feature>
<comment type="similarity">
    <text evidence="6">Belongs to the sodium:neurotransmitter symporter (SNF) (TC 2.A.22) family.</text>
</comment>
<gene>
    <name evidence="8" type="ORF">JOC47_000077</name>
</gene>
<dbReference type="InterPro" id="IPR000175">
    <property type="entry name" value="Na/ntran_symport"/>
</dbReference>
<reference evidence="8" key="1">
    <citation type="submission" date="2021-01" db="EMBL/GenBank/DDBJ databases">
        <title>Genomic Encyclopedia of Type Strains, Phase IV (KMG-IV): sequencing the most valuable type-strain genomes for metagenomic binning, comparative biology and taxonomic classification.</title>
        <authorList>
            <person name="Goeker M."/>
        </authorList>
    </citation>
    <scope>NUCLEOTIDE SEQUENCE</scope>
    <source>
        <strain evidence="8">DSM 23230</strain>
    </source>
</reference>
<keyword evidence="2 6" id="KW-0813">Transport</keyword>
<feature type="transmembrane region" description="Helical" evidence="7">
    <location>
        <begin position="469"/>
        <end position="490"/>
    </location>
</feature>
<evidence type="ECO:0000256" key="1">
    <source>
        <dbReference type="ARBA" id="ARBA00004141"/>
    </source>
</evidence>
<dbReference type="GO" id="GO:0015293">
    <property type="term" value="F:symporter activity"/>
    <property type="evidence" value="ECO:0007669"/>
    <property type="project" value="UniProtKB-KW"/>
</dbReference>
<feature type="transmembrane region" description="Helical" evidence="7">
    <location>
        <begin position="87"/>
        <end position="110"/>
    </location>
</feature>
<dbReference type="NCBIfam" id="NF037979">
    <property type="entry name" value="Na_transp"/>
    <property type="match status" value="1"/>
</dbReference>
<comment type="caution">
    <text evidence="8">The sequence shown here is derived from an EMBL/GenBank/DDBJ whole genome shotgun (WGS) entry which is preliminary data.</text>
</comment>
<dbReference type="Pfam" id="PF00209">
    <property type="entry name" value="SNF"/>
    <property type="match status" value="2"/>
</dbReference>
<evidence type="ECO:0000256" key="2">
    <source>
        <dbReference type="ARBA" id="ARBA00022448"/>
    </source>
</evidence>
<dbReference type="PANTHER" id="PTHR11616">
    <property type="entry name" value="SODIUM/CHLORIDE DEPENDENT TRANSPORTER"/>
    <property type="match status" value="1"/>
</dbReference>
<name>A0A938XN07_9FIRM</name>
<dbReference type="PRINTS" id="PR00176">
    <property type="entry name" value="NANEUSMPORT"/>
</dbReference>
<accession>A0A938XN07</accession>
<dbReference type="CDD" id="cd10334">
    <property type="entry name" value="SLC6sbd_u1"/>
    <property type="match status" value="1"/>
</dbReference>
<evidence type="ECO:0000256" key="6">
    <source>
        <dbReference type="RuleBase" id="RU003732"/>
    </source>
</evidence>
<keyword evidence="9" id="KW-1185">Reference proteome</keyword>
<keyword evidence="4 7" id="KW-1133">Transmembrane helix</keyword>
<keyword evidence="5 7" id="KW-0472">Membrane</keyword>
<feature type="transmembrane region" description="Helical" evidence="7">
    <location>
        <begin position="147"/>
        <end position="166"/>
    </location>
</feature>
<feature type="transmembrane region" description="Helical" evidence="7">
    <location>
        <begin position="224"/>
        <end position="245"/>
    </location>
</feature>
<dbReference type="InterPro" id="IPR037272">
    <property type="entry name" value="SNS_sf"/>
</dbReference>
<keyword evidence="6" id="KW-0769">Symport</keyword>
<feature type="transmembrane region" description="Helical" evidence="7">
    <location>
        <begin position="430"/>
        <end position="449"/>
    </location>
</feature>
<evidence type="ECO:0000313" key="9">
    <source>
        <dbReference type="Proteomes" id="UP000774000"/>
    </source>
</evidence>
<dbReference type="SUPFAM" id="SSF161070">
    <property type="entry name" value="SNF-like"/>
    <property type="match status" value="1"/>
</dbReference>
<keyword evidence="3 6" id="KW-0812">Transmembrane</keyword>
<feature type="transmembrane region" description="Helical" evidence="7">
    <location>
        <begin position="178"/>
        <end position="204"/>
    </location>
</feature>
<evidence type="ECO:0000256" key="7">
    <source>
        <dbReference type="SAM" id="Phobius"/>
    </source>
</evidence>
<proteinExistence type="inferred from homology"/>
<dbReference type="GO" id="GO:0035725">
    <property type="term" value="P:sodium ion transmembrane transport"/>
    <property type="evidence" value="ECO:0007669"/>
    <property type="project" value="TreeGrafter"/>
</dbReference>
<dbReference type="RefSeq" id="WP_204699979.1">
    <property type="nucleotide sequence ID" value="NZ_JAFBDQ010000001.1"/>
</dbReference>
<evidence type="ECO:0000256" key="4">
    <source>
        <dbReference type="ARBA" id="ARBA00022989"/>
    </source>
</evidence>
<dbReference type="GO" id="GO:0005886">
    <property type="term" value="C:plasma membrane"/>
    <property type="evidence" value="ECO:0007669"/>
    <property type="project" value="TreeGrafter"/>
</dbReference>